<reference evidence="1 2" key="1">
    <citation type="journal article" date="2007" name="Int. J. Syst. Evol. Microbiol.">
        <title>Marixanthomonas ophiurae gen. nov., sp. nov., a marine bacterium of the family Flavobacteriaceae isolated from a deep-sea brittle star.</title>
        <authorList>
            <person name="Romanenko L.A."/>
            <person name="Uchino M."/>
            <person name="Frolova G.M."/>
            <person name="Mikhailov V.V."/>
        </authorList>
    </citation>
    <scope>NUCLEOTIDE SEQUENCE [LARGE SCALE GENOMIC DNA]</scope>
    <source>
        <strain evidence="1 2">KMM 3046</strain>
    </source>
</reference>
<dbReference type="EMBL" id="QVID01000002">
    <property type="protein sequence ID" value="RFN58414.1"/>
    <property type="molecule type" value="Genomic_DNA"/>
</dbReference>
<dbReference type="AlphaFoldDB" id="A0A3E1Q8H0"/>
<name>A0A3E1Q8H0_9FLAO</name>
<keyword evidence="2" id="KW-1185">Reference proteome</keyword>
<organism evidence="1 2">
    <name type="scientific">Marixanthomonas ophiurae</name>
    <dbReference type="NCBI Taxonomy" id="387659"/>
    <lineage>
        <taxon>Bacteria</taxon>
        <taxon>Pseudomonadati</taxon>
        <taxon>Bacteroidota</taxon>
        <taxon>Flavobacteriia</taxon>
        <taxon>Flavobacteriales</taxon>
        <taxon>Flavobacteriaceae</taxon>
        <taxon>Marixanthomonas</taxon>
    </lineage>
</organism>
<comment type="caution">
    <text evidence="1">The sequence shown here is derived from an EMBL/GenBank/DDBJ whole genome shotgun (WGS) entry which is preliminary data.</text>
</comment>
<dbReference type="Proteomes" id="UP000261082">
    <property type="component" value="Unassembled WGS sequence"/>
</dbReference>
<evidence type="ECO:0000313" key="2">
    <source>
        <dbReference type="Proteomes" id="UP000261082"/>
    </source>
</evidence>
<accession>A0A3E1Q8H0</accession>
<proteinExistence type="predicted"/>
<sequence>MFCNCETKKQKAELKKTEFYYPRISNFKTDSSLVKIYLDSIKNYGELIKIADQIACDGKEPLLKFENEQTDFNLIIYKECSELNDIVDFSDRNVISIENETIIINDDTEKTLDSLKSILENHILNPKKVFDYSQNIEKALILYYQKSSYSSKNIKSQLIQIATEFNDLNAKHSDSLPLKIKLSDYPYIRIQIPPLPTN</sequence>
<evidence type="ECO:0000313" key="1">
    <source>
        <dbReference type="EMBL" id="RFN58414.1"/>
    </source>
</evidence>
<protein>
    <submittedName>
        <fullName evidence="1">Uncharacterized protein</fullName>
    </submittedName>
</protein>
<gene>
    <name evidence="1" type="ORF">DZ858_14435</name>
</gene>